<dbReference type="GO" id="GO:0004674">
    <property type="term" value="F:protein serine/threonine kinase activity"/>
    <property type="evidence" value="ECO:0007669"/>
    <property type="project" value="UniProtKB-KW"/>
</dbReference>
<keyword evidence="5" id="KW-0067">ATP-binding</keyword>
<keyword evidence="9" id="KW-1185">Reference proteome</keyword>
<evidence type="ECO:0000313" key="8">
    <source>
        <dbReference type="EMBL" id="KFM76687.1"/>
    </source>
</evidence>
<keyword evidence="4 8" id="KW-0418">Kinase</keyword>
<sequence length="238" mass="26746">MLQLAEGVRYTHSQGVIHRDLKLGNMFLSEEMEVKIGDFGLATHVTNTEKCGKKFTVCGTPNYIAPEVLNMQGYSFAADVWAMGCIMYAMLVGQPPFETATLNETYYRITANKYSIPSSMSEAARHLVIRMLQCKPAHRPSLEEILHHKFFTSGYLPPSLPTSCCITVPKFPMVPYVKRSSSEQDVDKIANRIVDLQLSPKPDVPKIQVKSEESTPKKDNCFPTNIRQKLTNVLCPDK</sequence>
<dbReference type="GO" id="GO:0005524">
    <property type="term" value="F:ATP binding"/>
    <property type="evidence" value="ECO:0007669"/>
    <property type="project" value="UniProtKB-KW"/>
</dbReference>
<dbReference type="GO" id="GO:0007052">
    <property type="term" value="P:mitotic spindle organization"/>
    <property type="evidence" value="ECO:0007669"/>
    <property type="project" value="TreeGrafter"/>
</dbReference>
<reference evidence="8 9" key="1">
    <citation type="submission" date="2013-11" db="EMBL/GenBank/DDBJ databases">
        <title>Genome sequencing of Stegodyphus mimosarum.</title>
        <authorList>
            <person name="Bechsgaard J."/>
        </authorList>
    </citation>
    <scope>NUCLEOTIDE SEQUENCE [LARGE SCALE GENOMIC DNA]</scope>
</reference>
<dbReference type="GO" id="GO:0005813">
    <property type="term" value="C:centrosome"/>
    <property type="evidence" value="ECO:0007669"/>
    <property type="project" value="TreeGrafter"/>
</dbReference>
<dbReference type="PROSITE" id="PS00108">
    <property type="entry name" value="PROTEIN_KINASE_ST"/>
    <property type="match status" value="1"/>
</dbReference>
<dbReference type="GO" id="GO:0005737">
    <property type="term" value="C:cytoplasm"/>
    <property type="evidence" value="ECO:0007669"/>
    <property type="project" value="TreeGrafter"/>
</dbReference>
<evidence type="ECO:0000256" key="4">
    <source>
        <dbReference type="ARBA" id="ARBA00022777"/>
    </source>
</evidence>
<dbReference type="Proteomes" id="UP000054359">
    <property type="component" value="Unassembled WGS sequence"/>
</dbReference>
<accession>A0A087UH48</accession>
<keyword evidence="2" id="KW-0808">Transferase</keyword>
<dbReference type="InterPro" id="IPR011009">
    <property type="entry name" value="Kinase-like_dom_sf"/>
</dbReference>
<dbReference type="PROSITE" id="PS50011">
    <property type="entry name" value="PROTEIN_KINASE_DOM"/>
    <property type="match status" value="1"/>
</dbReference>
<dbReference type="InterPro" id="IPR000719">
    <property type="entry name" value="Prot_kinase_dom"/>
</dbReference>
<evidence type="ECO:0000313" key="9">
    <source>
        <dbReference type="Proteomes" id="UP000054359"/>
    </source>
</evidence>
<evidence type="ECO:0000259" key="7">
    <source>
        <dbReference type="PROSITE" id="PS50011"/>
    </source>
</evidence>
<dbReference type="SUPFAM" id="SSF56112">
    <property type="entry name" value="Protein kinase-like (PK-like)"/>
    <property type="match status" value="1"/>
</dbReference>
<keyword evidence="3" id="KW-0547">Nucleotide-binding</keyword>
<gene>
    <name evidence="8" type="ORF">X975_17544</name>
</gene>
<dbReference type="AlphaFoldDB" id="A0A087UH48"/>
<dbReference type="GO" id="GO:0000922">
    <property type="term" value="C:spindle pole"/>
    <property type="evidence" value="ECO:0007669"/>
    <property type="project" value="TreeGrafter"/>
</dbReference>
<dbReference type="Gene3D" id="1.10.510.10">
    <property type="entry name" value="Transferase(Phosphotransferase) domain 1"/>
    <property type="match status" value="1"/>
</dbReference>
<dbReference type="STRING" id="407821.A0A087UH48"/>
<evidence type="ECO:0000256" key="3">
    <source>
        <dbReference type="ARBA" id="ARBA00022741"/>
    </source>
</evidence>
<organism evidence="8 9">
    <name type="scientific">Stegodyphus mimosarum</name>
    <name type="common">African social velvet spider</name>
    <dbReference type="NCBI Taxonomy" id="407821"/>
    <lineage>
        <taxon>Eukaryota</taxon>
        <taxon>Metazoa</taxon>
        <taxon>Ecdysozoa</taxon>
        <taxon>Arthropoda</taxon>
        <taxon>Chelicerata</taxon>
        <taxon>Arachnida</taxon>
        <taxon>Araneae</taxon>
        <taxon>Araneomorphae</taxon>
        <taxon>Entelegynae</taxon>
        <taxon>Eresoidea</taxon>
        <taxon>Eresidae</taxon>
        <taxon>Stegodyphus</taxon>
    </lineage>
</organism>
<proteinExistence type="predicted"/>
<evidence type="ECO:0000256" key="1">
    <source>
        <dbReference type="ARBA" id="ARBA00022527"/>
    </source>
</evidence>
<feature type="region of interest" description="Disordered" evidence="6">
    <location>
        <begin position="204"/>
        <end position="223"/>
    </location>
</feature>
<dbReference type="PANTHER" id="PTHR24345:SF0">
    <property type="entry name" value="CELL CYCLE SERINE_THREONINE-PROTEIN KINASE CDC5_MSD2"/>
    <property type="match status" value="1"/>
</dbReference>
<evidence type="ECO:0000256" key="6">
    <source>
        <dbReference type="SAM" id="MobiDB-lite"/>
    </source>
</evidence>
<protein>
    <submittedName>
        <fullName evidence="8">Serine/threonine-protein kinase PLK1</fullName>
    </submittedName>
</protein>
<feature type="compositionally biased region" description="Basic and acidic residues" evidence="6">
    <location>
        <begin position="209"/>
        <end position="220"/>
    </location>
</feature>
<evidence type="ECO:0000256" key="2">
    <source>
        <dbReference type="ARBA" id="ARBA00022679"/>
    </source>
</evidence>
<dbReference type="OMA" id="HTRAIVH"/>
<feature type="non-terminal residue" evidence="8">
    <location>
        <position position="238"/>
    </location>
</feature>
<feature type="domain" description="Protein kinase" evidence="7">
    <location>
        <begin position="1"/>
        <end position="151"/>
    </location>
</feature>
<dbReference type="SMART" id="SM00220">
    <property type="entry name" value="S_TKc"/>
    <property type="match status" value="1"/>
</dbReference>
<name>A0A087UH48_STEMI</name>
<dbReference type="GO" id="GO:0000776">
    <property type="term" value="C:kinetochore"/>
    <property type="evidence" value="ECO:0007669"/>
    <property type="project" value="TreeGrafter"/>
</dbReference>
<keyword evidence="1" id="KW-0723">Serine/threonine-protein kinase</keyword>
<dbReference type="InterPro" id="IPR008271">
    <property type="entry name" value="Ser/Thr_kinase_AS"/>
</dbReference>
<dbReference type="Pfam" id="PF00069">
    <property type="entry name" value="Pkinase"/>
    <property type="match status" value="1"/>
</dbReference>
<dbReference type="PANTHER" id="PTHR24345">
    <property type="entry name" value="SERINE/THREONINE-PROTEIN KINASE PLK"/>
    <property type="match status" value="1"/>
</dbReference>
<evidence type="ECO:0000256" key="5">
    <source>
        <dbReference type="ARBA" id="ARBA00022840"/>
    </source>
</evidence>
<dbReference type="GO" id="GO:0005634">
    <property type="term" value="C:nucleus"/>
    <property type="evidence" value="ECO:0007669"/>
    <property type="project" value="TreeGrafter"/>
</dbReference>
<dbReference type="OrthoDB" id="408964at2759"/>
<dbReference type="EMBL" id="KK119765">
    <property type="protein sequence ID" value="KFM76687.1"/>
    <property type="molecule type" value="Genomic_DNA"/>
</dbReference>